<keyword evidence="10" id="KW-0808">Transferase</keyword>
<keyword evidence="8" id="KW-0963">Cytoplasm</keyword>
<accession>A0A7C8IRW9</accession>
<evidence type="ECO:0000256" key="9">
    <source>
        <dbReference type="ARBA" id="ARBA00022676"/>
    </source>
</evidence>
<evidence type="ECO:0000256" key="10">
    <source>
        <dbReference type="ARBA" id="ARBA00022679"/>
    </source>
</evidence>
<proteinExistence type="inferred from homology"/>
<dbReference type="GO" id="GO:0044209">
    <property type="term" value="P:AMP salvage"/>
    <property type="evidence" value="ECO:0007669"/>
    <property type="project" value="UniProtKB-UniPathway"/>
</dbReference>
<comment type="subunit">
    <text evidence="6">Homodimer.</text>
</comment>
<comment type="caution">
    <text evidence="14">The sequence shown here is derived from an EMBL/GenBank/DDBJ whole genome shotgun (WGS) entry which is preliminary data.</text>
</comment>
<dbReference type="OrthoDB" id="363185at2759"/>
<sequence length="312" mass="33755">MSAPVPSDGNQVETSATNPHQPGLSPSTSLDASRRQPASSASGAAELASQPISTLALEDQKKLAAAKKLVIDNLRYEPDFPIPGIKFIDILPIFQNPLAFASLLDVLVLLIQERFGSQVPDVIVGLEARGFLFGPPLALRLNRPFVPVRKKGKMPGACRTVEYTKEYGKDEFQVQTSAIKPGQQCLIVDDIIATGGTAAAAGKLVELSEAHIMGYLFMIDIINLKDLLFSFIQAQFDNYKPGKRLGTAFAHVTTNRMVNGEHVTMEICVKGGRTWASNGIEIPEAVVDDGPGSQIYYYEQLGDFSSEDSGNE</sequence>
<evidence type="ECO:0000256" key="7">
    <source>
        <dbReference type="ARBA" id="ARBA00011893"/>
    </source>
</evidence>
<dbReference type="GO" id="GO:0006168">
    <property type="term" value="P:adenine salvage"/>
    <property type="evidence" value="ECO:0007669"/>
    <property type="project" value="InterPro"/>
</dbReference>
<dbReference type="Pfam" id="PF00156">
    <property type="entry name" value="Pribosyltran"/>
    <property type="match status" value="1"/>
</dbReference>
<keyword evidence="9" id="KW-0328">Glycosyltransferase</keyword>
<dbReference type="GO" id="GO:0002055">
    <property type="term" value="F:adenine binding"/>
    <property type="evidence" value="ECO:0007669"/>
    <property type="project" value="TreeGrafter"/>
</dbReference>
<evidence type="ECO:0000256" key="3">
    <source>
        <dbReference type="ARBA" id="ARBA00004496"/>
    </source>
</evidence>
<dbReference type="EMBL" id="WUBL01000033">
    <property type="protein sequence ID" value="KAF2969640.1"/>
    <property type="molecule type" value="Genomic_DNA"/>
</dbReference>
<dbReference type="FunFam" id="3.40.50.2020:FF:000004">
    <property type="entry name" value="Adenine phosphoribosyltransferase"/>
    <property type="match status" value="1"/>
</dbReference>
<evidence type="ECO:0000256" key="2">
    <source>
        <dbReference type="ARBA" id="ARBA00003968"/>
    </source>
</evidence>
<dbReference type="GO" id="GO:0003999">
    <property type="term" value="F:adenine phosphoribosyltransferase activity"/>
    <property type="evidence" value="ECO:0007669"/>
    <property type="project" value="UniProtKB-EC"/>
</dbReference>
<dbReference type="InterPro" id="IPR029057">
    <property type="entry name" value="PRTase-like"/>
</dbReference>
<dbReference type="PANTHER" id="PTHR32315:SF3">
    <property type="entry name" value="ADENINE PHOSPHORIBOSYLTRANSFERASE"/>
    <property type="match status" value="1"/>
</dbReference>
<name>A0A7C8IRW9_9PEZI</name>
<evidence type="ECO:0000256" key="6">
    <source>
        <dbReference type="ARBA" id="ARBA00011738"/>
    </source>
</evidence>
<evidence type="ECO:0000256" key="1">
    <source>
        <dbReference type="ARBA" id="ARBA00000868"/>
    </source>
</evidence>
<dbReference type="PANTHER" id="PTHR32315">
    <property type="entry name" value="ADENINE PHOSPHORIBOSYLTRANSFERASE"/>
    <property type="match status" value="1"/>
</dbReference>
<dbReference type="Proteomes" id="UP000481858">
    <property type="component" value="Unassembled WGS sequence"/>
</dbReference>
<keyword evidence="15" id="KW-1185">Reference proteome</keyword>
<feature type="domain" description="Phosphoribosyltransferase" evidence="13">
    <location>
        <begin position="110"/>
        <end position="206"/>
    </location>
</feature>
<dbReference type="UniPathway" id="UPA00588">
    <property type="reaction ID" value="UER00646"/>
</dbReference>
<gene>
    <name evidence="14" type="ORF">GQX73_g3906</name>
</gene>
<evidence type="ECO:0000256" key="11">
    <source>
        <dbReference type="ARBA" id="ARBA00022726"/>
    </source>
</evidence>
<dbReference type="InterPro" id="IPR000836">
    <property type="entry name" value="PRTase_dom"/>
</dbReference>
<dbReference type="GO" id="GO:0016208">
    <property type="term" value="F:AMP binding"/>
    <property type="evidence" value="ECO:0007669"/>
    <property type="project" value="TreeGrafter"/>
</dbReference>
<dbReference type="InterPro" id="IPR050054">
    <property type="entry name" value="UPRTase/APRTase"/>
</dbReference>
<comment type="subcellular location">
    <subcellularLocation>
        <location evidence="3">Cytoplasm</location>
    </subcellularLocation>
</comment>
<dbReference type="InterPro" id="IPR005764">
    <property type="entry name" value="Ade_phspho_trans"/>
</dbReference>
<dbReference type="CDD" id="cd06223">
    <property type="entry name" value="PRTases_typeI"/>
    <property type="match status" value="1"/>
</dbReference>
<keyword evidence="11" id="KW-0660">Purine salvage</keyword>
<dbReference type="NCBIfam" id="NF002636">
    <property type="entry name" value="PRK02304.1-5"/>
    <property type="match status" value="1"/>
</dbReference>
<dbReference type="AlphaFoldDB" id="A0A7C8IRW9"/>
<evidence type="ECO:0000256" key="5">
    <source>
        <dbReference type="ARBA" id="ARBA00008391"/>
    </source>
</evidence>
<evidence type="ECO:0000259" key="13">
    <source>
        <dbReference type="Pfam" id="PF00156"/>
    </source>
</evidence>
<dbReference type="GO" id="GO:0006166">
    <property type="term" value="P:purine ribonucleoside salvage"/>
    <property type="evidence" value="ECO:0007669"/>
    <property type="project" value="UniProtKB-KW"/>
</dbReference>
<comment type="similarity">
    <text evidence="5">Belongs to the purine/pyrimidine phosphoribosyltransferase family.</text>
</comment>
<dbReference type="SUPFAM" id="SSF53271">
    <property type="entry name" value="PRTase-like"/>
    <property type="match status" value="1"/>
</dbReference>
<protein>
    <recommendedName>
        <fullName evidence="7">adenine phosphoribosyltransferase</fullName>
        <ecNumber evidence="7">2.4.2.7</ecNumber>
    </recommendedName>
</protein>
<evidence type="ECO:0000256" key="4">
    <source>
        <dbReference type="ARBA" id="ARBA00004659"/>
    </source>
</evidence>
<feature type="compositionally biased region" description="Polar residues" evidence="12">
    <location>
        <begin position="8"/>
        <end position="31"/>
    </location>
</feature>
<evidence type="ECO:0000313" key="14">
    <source>
        <dbReference type="EMBL" id="KAF2969640.1"/>
    </source>
</evidence>
<comment type="catalytic activity">
    <reaction evidence="1">
        <text>AMP + diphosphate = 5-phospho-alpha-D-ribose 1-diphosphate + adenine</text>
        <dbReference type="Rhea" id="RHEA:16609"/>
        <dbReference type="ChEBI" id="CHEBI:16708"/>
        <dbReference type="ChEBI" id="CHEBI:33019"/>
        <dbReference type="ChEBI" id="CHEBI:58017"/>
        <dbReference type="ChEBI" id="CHEBI:456215"/>
        <dbReference type="EC" id="2.4.2.7"/>
    </reaction>
</comment>
<evidence type="ECO:0000256" key="12">
    <source>
        <dbReference type="SAM" id="MobiDB-lite"/>
    </source>
</evidence>
<feature type="region of interest" description="Disordered" evidence="12">
    <location>
        <begin position="1"/>
        <end position="45"/>
    </location>
</feature>
<comment type="function">
    <text evidence="2">Catalyzes a salvage reaction resulting in the formation of AMP, that is energically less costly than de novo synthesis.</text>
</comment>
<evidence type="ECO:0000313" key="15">
    <source>
        <dbReference type="Proteomes" id="UP000481858"/>
    </source>
</evidence>
<comment type="pathway">
    <text evidence="4">Purine metabolism; AMP biosynthesis via salvage pathway; AMP from adenine: step 1/1.</text>
</comment>
<organism evidence="14 15">
    <name type="scientific">Xylaria multiplex</name>
    <dbReference type="NCBI Taxonomy" id="323545"/>
    <lineage>
        <taxon>Eukaryota</taxon>
        <taxon>Fungi</taxon>
        <taxon>Dikarya</taxon>
        <taxon>Ascomycota</taxon>
        <taxon>Pezizomycotina</taxon>
        <taxon>Sordariomycetes</taxon>
        <taxon>Xylariomycetidae</taxon>
        <taxon>Xylariales</taxon>
        <taxon>Xylariaceae</taxon>
        <taxon>Xylaria</taxon>
    </lineage>
</organism>
<reference evidence="14 15" key="1">
    <citation type="submission" date="2019-12" db="EMBL/GenBank/DDBJ databases">
        <title>Draft genome sequence of the ascomycete Xylaria multiplex DSM 110363.</title>
        <authorList>
            <person name="Buettner E."/>
            <person name="Kellner H."/>
        </authorList>
    </citation>
    <scope>NUCLEOTIDE SEQUENCE [LARGE SCALE GENOMIC DNA]</scope>
    <source>
        <strain evidence="14 15">DSM 110363</strain>
    </source>
</reference>
<evidence type="ECO:0000256" key="8">
    <source>
        <dbReference type="ARBA" id="ARBA00022490"/>
    </source>
</evidence>
<dbReference type="EC" id="2.4.2.7" evidence="7"/>
<dbReference type="GO" id="GO:0005737">
    <property type="term" value="C:cytoplasm"/>
    <property type="evidence" value="ECO:0007669"/>
    <property type="project" value="UniProtKB-SubCell"/>
</dbReference>
<dbReference type="Gene3D" id="3.40.50.2020">
    <property type="match status" value="1"/>
</dbReference>
<dbReference type="HAMAP" id="MF_00004">
    <property type="entry name" value="Aden_phosphoribosyltr"/>
    <property type="match status" value="1"/>
</dbReference>
<dbReference type="InParanoid" id="A0A7C8IRW9"/>